<evidence type="ECO:0000313" key="6">
    <source>
        <dbReference type="EMBL" id="ACQ93040.1"/>
    </source>
</evidence>
<dbReference type="SMART" id="SM01144">
    <property type="entry name" value="DTW"/>
    <property type="match status" value="1"/>
</dbReference>
<dbReference type="PANTHER" id="PTHR21392">
    <property type="entry name" value="TRNA-URIDINE AMINOCARBOXYPROPYLTRANSFERASE 2"/>
    <property type="match status" value="1"/>
</dbReference>
<dbReference type="InterPro" id="IPR005636">
    <property type="entry name" value="DTW"/>
</dbReference>
<reference evidence="6 7" key="2">
    <citation type="journal article" date="2011" name="Stand. Genomic Sci.">
        <title>Complete genome sequence of Tolumonas auensis type strain (TA 4).</title>
        <authorList>
            <person name="Chertkov O."/>
            <person name="Copeland A."/>
            <person name="Lucas S."/>
            <person name="Lapidus A."/>
            <person name="Berry K.W."/>
            <person name="Detter J.C."/>
            <person name="Del Rio T.G."/>
            <person name="Hammon N."/>
            <person name="Dalin E."/>
            <person name="Tice H."/>
            <person name="Pitluck S."/>
            <person name="Richardson P."/>
            <person name="Bruce D."/>
            <person name="Goodwin L."/>
            <person name="Han C."/>
            <person name="Tapia R."/>
            <person name="Saunders E."/>
            <person name="Schmutz J."/>
            <person name="Brettin T."/>
            <person name="Larimer F."/>
            <person name="Land M."/>
            <person name="Hauser L."/>
            <person name="Spring S."/>
            <person name="Rohde M."/>
            <person name="Kyrpides N.C."/>
            <person name="Ivanova N."/>
            <person name="Goker M."/>
            <person name="Beller H.R."/>
            <person name="Klenk H.P."/>
            <person name="Woyke T."/>
        </authorList>
    </citation>
    <scope>NUCLEOTIDE SEQUENCE [LARGE SCALE GENOMIC DNA]</scope>
    <source>
        <strain evidence="7">DSM 9187 / TA4</strain>
    </source>
</reference>
<dbReference type="EC" id="2.5.1.25" evidence="1"/>
<keyword evidence="2" id="KW-0808">Transferase</keyword>
<dbReference type="OrthoDB" id="370626at2"/>
<dbReference type="RefSeq" id="WP_015878512.1">
    <property type="nucleotide sequence ID" value="NC_012691.1"/>
</dbReference>
<dbReference type="HOGENOM" id="CLU_066458_1_0_6"/>
<dbReference type="eggNOG" id="COG3148">
    <property type="taxonomic scope" value="Bacteria"/>
</dbReference>
<dbReference type="PANTHER" id="PTHR21392:SF1">
    <property type="entry name" value="TRNA-URIDINE AMINOCARBOXYPROPYLTRANSFERASE"/>
    <property type="match status" value="1"/>
</dbReference>
<keyword evidence="3" id="KW-0949">S-adenosyl-L-methionine</keyword>
<evidence type="ECO:0000259" key="5">
    <source>
        <dbReference type="SMART" id="SM01144"/>
    </source>
</evidence>
<organism evidence="6 7">
    <name type="scientific">Tolumonas auensis (strain DSM 9187 / NBRC 110442 / TA 4)</name>
    <dbReference type="NCBI Taxonomy" id="595494"/>
    <lineage>
        <taxon>Bacteria</taxon>
        <taxon>Pseudomonadati</taxon>
        <taxon>Pseudomonadota</taxon>
        <taxon>Gammaproteobacteria</taxon>
        <taxon>Aeromonadales</taxon>
        <taxon>Aeromonadaceae</taxon>
        <taxon>Tolumonas</taxon>
    </lineage>
</organism>
<feature type="domain" description="DTW" evidence="5">
    <location>
        <begin position="25"/>
        <end position="219"/>
    </location>
</feature>
<dbReference type="GO" id="GO:0016432">
    <property type="term" value="F:tRNA-uridine aminocarboxypropyltransferase activity"/>
    <property type="evidence" value="ECO:0007669"/>
    <property type="project" value="UniProtKB-EC"/>
</dbReference>
<sequence length="225" mass="25492">MNAFQLLRQQRLARATKPFNARGGSIVRCEGCGLPVHLCACELKPQGVPNAAFCLLMYDAEPLKPSNTGRLIADVFPHDTHAFLWSRMEVDEKLLALLNDPAYSPVVVFPDSYVTDEERVVLSSTETLKTRPLYILLDGTWREASKMFRKSPYLNQFPVISVQPETLSTYRLRVAAHDNQLCTAEVACCLLQQQGDTTSSVLLHQWFSVFRERYLKIKPHHKAEA</sequence>
<protein>
    <recommendedName>
        <fullName evidence="1">tRNA-uridine aminocarboxypropyltransferase</fullName>
        <ecNumber evidence="1">2.5.1.25</ecNumber>
    </recommendedName>
</protein>
<dbReference type="STRING" id="595494.Tola_1425"/>
<evidence type="ECO:0000256" key="4">
    <source>
        <dbReference type="ARBA" id="ARBA00022694"/>
    </source>
</evidence>
<evidence type="ECO:0000256" key="1">
    <source>
        <dbReference type="ARBA" id="ARBA00012386"/>
    </source>
</evidence>
<dbReference type="Proteomes" id="UP000009073">
    <property type="component" value="Chromosome"/>
</dbReference>
<name>C4LEM3_TOLAT</name>
<accession>C4LEM3</accession>
<evidence type="ECO:0000256" key="2">
    <source>
        <dbReference type="ARBA" id="ARBA00022679"/>
    </source>
</evidence>
<dbReference type="Pfam" id="PF03942">
    <property type="entry name" value="DTW"/>
    <property type="match status" value="1"/>
</dbReference>
<dbReference type="EMBL" id="CP001616">
    <property type="protein sequence ID" value="ACQ93040.1"/>
    <property type="molecule type" value="Genomic_DNA"/>
</dbReference>
<gene>
    <name evidence="6" type="ordered locus">Tola_1425</name>
</gene>
<proteinExistence type="predicted"/>
<keyword evidence="7" id="KW-1185">Reference proteome</keyword>
<dbReference type="InterPro" id="IPR039262">
    <property type="entry name" value="DTWD2/TAPT"/>
</dbReference>
<reference evidence="7" key="1">
    <citation type="submission" date="2009-05" db="EMBL/GenBank/DDBJ databases">
        <title>Complete sequence of Tolumonas auensis DSM 9187.</title>
        <authorList>
            <consortium name="US DOE Joint Genome Institute"/>
            <person name="Lucas S."/>
            <person name="Copeland A."/>
            <person name="Lapidus A."/>
            <person name="Glavina del Rio T."/>
            <person name="Tice H."/>
            <person name="Bruce D."/>
            <person name="Goodwin L."/>
            <person name="Pitluck S."/>
            <person name="Chertkov O."/>
            <person name="Brettin T."/>
            <person name="Detter J.C."/>
            <person name="Han C."/>
            <person name="Larimer F."/>
            <person name="Land M."/>
            <person name="Hauser L."/>
            <person name="Kyrpides N."/>
            <person name="Mikhailova N."/>
            <person name="Spring S."/>
            <person name="Beller H."/>
        </authorList>
    </citation>
    <scope>NUCLEOTIDE SEQUENCE [LARGE SCALE GENOMIC DNA]</scope>
    <source>
        <strain evidence="7">DSM 9187 / TA4</strain>
    </source>
</reference>
<dbReference type="GO" id="GO:0008033">
    <property type="term" value="P:tRNA processing"/>
    <property type="evidence" value="ECO:0007669"/>
    <property type="project" value="UniProtKB-KW"/>
</dbReference>
<evidence type="ECO:0000313" key="7">
    <source>
        <dbReference type="Proteomes" id="UP000009073"/>
    </source>
</evidence>
<evidence type="ECO:0000256" key="3">
    <source>
        <dbReference type="ARBA" id="ARBA00022691"/>
    </source>
</evidence>
<dbReference type="AlphaFoldDB" id="C4LEM3"/>
<keyword evidence="4" id="KW-0819">tRNA processing</keyword>
<dbReference type="KEGG" id="tau:Tola_1425"/>